<comment type="similarity">
    <text evidence="2 7">Belongs to the group II decarboxylase family.</text>
</comment>
<dbReference type="Gene3D" id="1.20.1340.10">
    <property type="entry name" value="dopa decarboxylase, N-terminal domain"/>
    <property type="match status" value="1"/>
</dbReference>
<sequence length="512" mass="56442">MGSLSPQESNINSSPTDMPSALDPVEFRRQGHMMVDFIADYYQNIEKYPVLSQVEPGYLRKCLPESAPDNPEPIESILQDVQKHIVPGLTHWQSPSFFAYFASNVSIAGFLGEMLSTGFNVVGFSWVSSPAATELESIVMDWLGNLLTLPKSFLFSGNGGGVIHGSTCEAIICTMVAARDQMLRQIGLDNIQKLVVYGSDQTHSALQKACQIVGINPNNFRVIKTTKSTSFALSPESLKLAISSDVEAGLTPLFLCATVGTTATTAVDPLDSLCQVAKYYGIWVHVDAAYAGSACMCPEFRHFIDGVEGANSFSLNAHKWLFTALDCCCVWIKDPSTLTSSLSTNPEYLRNTATDSKQVVDYKDWQIALSRRFRAMKLWLVLKSYGAVNLRNYLRSHVKMAMLFEGLVSTDRRFEVVVPRVFSMVCFRVSPSAAIIISDDEINVENCINEVNRKLLEGINASGHAFMTHAVVGGMYVIRCAIGVTLTEEKHIAMAWKLVQEHADAILMKNNI</sequence>
<evidence type="ECO:0000256" key="5">
    <source>
        <dbReference type="ARBA" id="ARBA00023239"/>
    </source>
</evidence>
<evidence type="ECO:0000256" key="8">
    <source>
        <dbReference type="SAM" id="MobiDB-lite"/>
    </source>
</evidence>
<dbReference type="PANTHER" id="PTHR11999">
    <property type="entry name" value="GROUP II PYRIDOXAL-5-PHOSPHATE DECARBOXYLASE"/>
    <property type="match status" value="1"/>
</dbReference>
<evidence type="ECO:0000256" key="6">
    <source>
        <dbReference type="PIRSR" id="PIRSR602129-50"/>
    </source>
</evidence>
<dbReference type="InterPro" id="IPR015421">
    <property type="entry name" value="PyrdxlP-dep_Trfase_major"/>
</dbReference>
<keyword evidence="4 6" id="KW-0663">Pyridoxal phosphate</keyword>
<dbReference type="InterPro" id="IPR015422">
    <property type="entry name" value="PyrdxlP-dep_Trfase_small"/>
</dbReference>
<dbReference type="Proteomes" id="UP000290289">
    <property type="component" value="Chromosome 1"/>
</dbReference>
<feature type="modified residue" description="N6-(pyridoxal phosphate)lysine" evidence="6">
    <location>
        <position position="319"/>
    </location>
</feature>
<dbReference type="AlphaFoldDB" id="A0A498KS88"/>
<dbReference type="InterPro" id="IPR002129">
    <property type="entry name" value="PyrdxlP-dep_de-COase"/>
</dbReference>
<dbReference type="GO" id="GO:0016831">
    <property type="term" value="F:carboxy-lyase activity"/>
    <property type="evidence" value="ECO:0007669"/>
    <property type="project" value="UniProtKB-KW"/>
</dbReference>
<dbReference type="GO" id="GO:0006520">
    <property type="term" value="P:amino acid metabolic process"/>
    <property type="evidence" value="ECO:0007669"/>
    <property type="project" value="InterPro"/>
</dbReference>
<protein>
    <recommendedName>
        <fullName evidence="11">Tyrosine decarboxylase</fullName>
    </recommendedName>
</protein>
<evidence type="ECO:0008006" key="11">
    <source>
        <dbReference type="Google" id="ProtNLM"/>
    </source>
</evidence>
<accession>A0A498KS88</accession>
<dbReference type="FunFam" id="1.20.1340.10:FF:000001">
    <property type="entry name" value="Histidine decarboxylase"/>
    <property type="match status" value="1"/>
</dbReference>
<evidence type="ECO:0000256" key="1">
    <source>
        <dbReference type="ARBA" id="ARBA00001933"/>
    </source>
</evidence>
<dbReference type="STRING" id="3750.A0A498KS88"/>
<dbReference type="Pfam" id="PF00282">
    <property type="entry name" value="Pyridoxal_deC"/>
    <property type="match status" value="1"/>
</dbReference>
<dbReference type="PROSITE" id="PS00392">
    <property type="entry name" value="DDC_GAD_HDC_YDC"/>
    <property type="match status" value="1"/>
</dbReference>
<dbReference type="EMBL" id="RDQH01000327">
    <property type="protein sequence ID" value="RXI07903.1"/>
    <property type="molecule type" value="Genomic_DNA"/>
</dbReference>
<evidence type="ECO:0000313" key="10">
    <source>
        <dbReference type="Proteomes" id="UP000290289"/>
    </source>
</evidence>
<dbReference type="GO" id="GO:0019752">
    <property type="term" value="P:carboxylic acid metabolic process"/>
    <property type="evidence" value="ECO:0007669"/>
    <property type="project" value="InterPro"/>
</dbReference>
<keyword evidence="3" id="KW-0210">Decarboxylase</keyword>
<evidence type="ECO:0000256" key="7">
    <source>
        <dbReference type="RuleBase" id="RU000382"/>
    </source>
</evidence>
<keyword evidence="10" id="KW-1185">Reference proteome</keyword>
<dbReference type="InterPro" id="IPR010977">
    <property type="entry name" value="Aromatic_deC"/>
</dbReference>
<evidence type="ECO:0000256" key="3">
    <source>
        <dbReference type="ARBA" id="ARBA00022793"/>
    </source>
</evidence>
<organism evidence="9 10">
    <name type="scientific">Malus domestica</name>
    <name type="common">Apple</name>
    <name type="synonym">Pyrus malus</name>
    <dbReference type="NCBI Taxonomy" id="3750"/>
    <lineage>
        <taxon>Eukaryota</taxon>
        <taxon>Viridiplantae</taxon>
        <taxon>Streptophyta</taxon>
        <taxon>Embryophyta</taxon>
        <taxon>Tracheophyta</taxon>
        <taxon>Spermatophyta</taxon>
        <taxon>Magnoliopsida</taxon>
        <taxon>eudicotyledons</taxon>
        <taxon>Gunneridae</taxon>
        <taxon>Pentapetalae</taxon>
        <taxon>rosids</taxon>
        <taxon>fabids</taxon>
        <taxon>Rosales</taxon>
        <taxon>Rosaceae</taxon>
        <taxon>Amygdaloideae</taxon>
        <taxon>Maleae</taxon>
        <taxon>Malus</taxon>
    </lineage>
</organism>
<dbReference type="PRINTS" id="PR00800">
    <property type="entry name" value="YHDCRBOXLASE"/>
</dbReference>
<reference evidence="9 10" key="1">
    <citation type="submission" date="2018-10" db="EMBL/GenBank/DDBJ databases">
        <title>A high-quality apple genome assembly.</title>
        <authorList>
            <person name="Hu J."/>
        </authorList>
    </citation>
    <scope>NUCLEOTIDE SEQUENCE [LARGE SCALE GENOMIC DNA]</scope>
    <source>
        <strain evidence="10">cv. HFTH1</strain>
        <tissue evidence="9">Young leaf</tissue>
    </source>
</reference>
<keyword evidence="5 7" id="KW-0456">Lyase</keyword>
<dbReference type="PANTHER" id="PTHR11999:SF96">
    <property type="entry name" value="TYROSINE DECARBOXYLASE"/>
    <property type="match status" value="1"/>
</dbReference>
<dbReference type="SUPFAM" id="SSF53383">
    <property type="entry name" value="PLP-dependent transferases"/>
    <property type="match status" value="1"/>
</dbReference>
<evidence type="ECO:0000256" key="2">
    <source>
        <dbReference type="ARBA" id="ARBA00009533"/>
    </source>
</evidence>
<comment type="caution">
    <text evidence="9">The sequence shown here is derived from an EMBL/GenBank/DDBJ whole genome shotgun (WGS) entry which is preliminary data.</text>
</comment>
<gene>
    <name evidence="9" type="ORF">DVH24_014469</name>
</gene>
<dbReference type="Gene3D" id="3.90.1150.10">
    <property type="entry name" value="Aspartate Aminotransferase, domain 1"/>
    <property type="match status" value="1"/>
</dbReference>
<comment type="cofactor">
    <cofactor evidence="1 6 7">
        <name>pyridoxal 5'-phosphate</name>
        <dbReference type="ChEBI" id="CHEBI:597326"/>
    </cofactor>
</comment>
<feature type="compositionally biased region" description="Polar residues" evidence="8">
    <location>
        <begin position="1"/>
        <end position="17"/>
    </location>
</feature>
<feature type="region of interest" description="Disordered" evidence="8">
    <location>
        <begin position="1"/>
        <end position="22"/>
    </location>
</feature>
<dbReference type="Gene3D" id="3.40.640.10">
    <property type="entry name" value="Type I PLP-dependent aspartate aminotransferase-like (Major domain)"/>
    <property type="match status" value="1"/>
</dbReference>
<evidence type="ECO:0000313" key="9">
    <source>
        <dbReference type="EMBL" id="RXI07903.1"/>
    </source>
</evidence>
<dbReference type="InterPro" id="IPR015424">
    <property type="entry name" value="PyrdxlP-dep_Trfase"/>
</dbReference>
<dbReference type="GO" id="GO:0005737">
    <property type="term" value="C:cytoplasm"/>
    <property type="evidence" value="ECO:0007669"/>
    <property type="project" value="TreeGrafter"/>
</dbReference>
<name>A0A498KS88_MALDO</name>
<dbReference type="FunFam" id="3.40.640.10:FF:000025">
    <property type="entry name" value="Histidine decarboxylase"/>
    <property type="match status" value="1"/>
</dbReference>
<dbReference type="GO" id="GO:0030170">
    <property type="term" value="F:pyridoxal phosphate binding"/>
    <property type="evidence" value="ECO:0007669"/>
    <property type="project" value="InterPro"/>
</dbReference>
<proteinExistence type="inferred from homology"/>
<dbReference type="InterPro" id="IPR021115">
    <property type="entry name" value="Pyridoxal-P_BS"/>
</dbReference>
<evidence type="ECO:0000256" key="4">
    <source>
        <dbReference type="ARBA" id="ARBA00022898"/>
    </source>
</evidence>